<protein>
    <submittedName>
        <fullName evidence="1">Uncharacterized protein</fullName>
    </submittedName>
</protein>
<gene>
    <name evidence="1" type="ORF">HRTV-10_gp71</name>
</gene>
<dbReference type="EMBL" id="MZ334496">
    <property type="protein sequence ID" value="UBF19655.1"/>
    <property type="molecule type" value="Genomic_DNA"/>
</dbReference>
<organism evidence="1 2">
    <name type="scientific">Halorubrum tailed virus 10</name>
    <dbReference type="NCBI Taxonomy" id="2877991"/>
    <lineage>
        <taxon>Viruses</taxon>
        <taxon>Duplodnaviria</taxon>
        <taxon>Heunggongvirae</taxon>
        <taxon>Uroviricota</taxon>
        <taxon>Caudoviricetes</taxon>
        <taxon>Thumleimavirales</taxon>
        <taxon>Hafunaviridae</taxon>
        <taxon>Haloferacalesvirus</taxon>
        <taxon>Haloferacalesvirus eilatense</taxon>
        <taxon>Haloferacalesvirus HRTV10</taxon>
    </lineage>
</organism>
<dbReference type="Proteomes" id="UP000827922">
    <property type="component" value="Segment"/>
</dbReference>
<evidence type="ECO:0000313" key="1">
    <source>
        <dbReference type="EMBL" id="UBF19655.1"/>
    </source>
</evidence>
<keyword evidence="2" id="KW-1185">Reference proteome</keyword>
<name>A0AAE8XSX7_9CAUD</name>
<sequence>MDKEDAKQYVTEVQVGSDKKKQLGQYEPATAHTFLTAEIPHDENGDPVDDPEEVIEALEDLAWESTERSIMERWEKHVRKSDE</sequence>
<reference evidence="1 2" key="1">
    <citation type="submission" date="2021-05" db="EMBL/GenBank/DDBJ databases">
        <title>Diversity, taxonomy and evolution of archaeal viruses of the class Caudoviricetes.</title>
        <authorList>
            <person name="Liu Y."/>
            <person name="Demina T.A."/>
            <person name="Roux S."/>
            <person name="Aiewsakun P."/>
            <person name="Kazlauskas D."/>
            <person name="Simmonds P."/>
            <person name="Prangishvili D."/>
            <person name="Oksanen H.M."/>
            <person name="Krupovic M."/>
        </authorList>
    </citation>
    <scope>NUCLEOTIDE SEQUENCE [LARGE SCALE GENOMIC DNA]</scope>
    <source>
        <strain evidence="1">HRTV-10/43</strain>
    </source>
</reference>
<evidence type="ECO:0000313" key="2">
    <source>
        <dbReference type="Proteomes" id="UP000827922"/>
    </source>
</evidence>
<proteinExistence type="predicted"/>
<accession>A0AAE8XSX7</accession>